<organism evidence="1">
    <name type="scientific">Anguilla anguilla</name>
    <name type="common">European freshwater eel</name>
    <name type="synonym">Muraena anguilla</name>
    <dbReference type="NCBI Taxonomy" id="7936"/>
    <lineage>
        <taxon>Eukaryota</taxon>
        <taxon>Metazoa</taxon>
        <taxon>Chordata</taxon>
        <taxon>Craniata</taxon>
        <taxon>Vertebrata</taxon>
        <taxon>Euteleostomi</taxon>
        <taxon>Actinopterygii</taxon>
        <taxon>Neopterygii</taxon>
        <taxon>Teleostei</taxon>
        <taxon>Anguilliformes</taxon>
        <taxon>Anguillidae</taxon>
        <taxon>Anguilla</taxon>
    </lineage>
</organism>
<name>A0A0E9VRQ5_ANGAN</name>
<reference evidence="1" key="1">
    <citation type="submission" date="2014-11" db="EMBL/GenBank/DDBJ databases">
        <authorList>
            <person name="Amaro Gonzalez C."/>
        </authorList>
    </citation>
    <scope>NUCLEOTIDE SEQUENCE</scope>
</reference>
<proteinExistence type="predicted"/>
<accession>A0A0E9VRQ5</accession>
<protein>
    <submittedName>
        <fullName evidence="1">Uncharacterized protein</fullName>
    </submittedName>
</protein>
<dbReference type="AlphaFoldDB" id="A0A0E9VRQ5"/>
<sequence length="53" mass="5929">MQMHMTLTGSCLSFKGCEFCSELGIVPLSKVLSCFSKISSCMKGFYVYKMQSM</sequence>
<evidence type="ECO:0000313" key="1">
    <source>
        <dbReference type="EMBL" id="JAH79963.1"/>
    </source>
</evidence>
<reference evidence="1" key="2">
    <citation type="journal article" date="2015" name="Fish Shellfish Immunol.">
        <title>Early steps in the European eel (Anguilla anguilla)-Vibrio vulnificus interaction in the gills: Role of the RtxA13 toxin.</title>
        <authorList>
            <person name="Callol A."/>
            <person name="Pajuelo D."/>
            <person name="Ebbesson L."/>
            <person name="Teles M."/>
            <person name="MacKenzie S."/>
            <person name="Amaro C."/>
        </authorList>
    </citation>
    <scope>NUCLEOTIDE SEQUENCE</scope>
</reference>
<dbReference type="EMBL" id="GBXM01028614">
    <property type="protein sequence ID" value="JAH79963.1"/>
    <property type="molecule type" value="Transcribed_RNA"/>
</dbReference>